<feature type="region of interest" description="Disordered" evidence="1">
    <location>
        <begin position="78"/>
        <end position="104"/>
    </location>
</feature>
<protein>
    <submittedName>
        <fullName evidence="2">Uncharacterized protein</fullName>
    </submittedName>
</protein>
<gene>
    <name evidence="2" type="ORF">DWW32_00530</name>
</gene>
<comment type="caution">
    <text evidence="2">The sequence shown here is derived from an EMBL/GenBank/DDBJ whole genome shotgun (WGS) entry which is preliminary data.</text>
</comment>
<dbReference type="Proteomes" id="UP000265489">
    <property type="component" value="Unassembled WGS sequence"/>
</dbReference>
<sequence length="104" mass="12571">MKKTVNDIKNLCNLLQYMSREAGLFSNGYISYISIGRYAKYVDLHFMNGSIYNFDSYTKAFLYDQLLRYAKNHLEKWDQKEKSKREKNRFNHAKRELEKIEKDL</sequence>
<evidence type="ECO:0000256" key="1">
    <source>
        <dbReference type="SAM" id="MobiDB-lite"/>
    </source>
</evidence>
<evidence type="ECO:0000313" key="3">
    <source>
        <dbReference type="Proteomes" id="UP000265489"/>
    </source>
</evidence>
<dbReference type="EMBL" id="QRYQ01000001">
    <property type="protein sequence ID" value="RGU94033.1"/>
    <property type="molecule type" value="Genomic_DNA"/>
</dbReference>
<proteinExistence type="predicted"/>
<feature type="compositionally biased region" description="Basic and acidic residues" evidence="1">
    <location>
        <begin position="93"/>
        <end position="104"/>
    </location>
</feature>
<evidence type="ECO:0000313" key="2">
    <source>
        <dbReference type="EMBL" id="RGU94033.1"/>
    </source>
</evidence>
<reference evidence="2 3" key="1">
    <citation type="submission" date="2018-08" db="EMBL/GenBank/DDBJ databases">
        <title>A genome reference for cultivated species of the human gut microbiota.</title>
        <authorList>
            <person name="Zou Y."/>
            <person name="Xue W."/>
            <person name="Luo G."/>
        </authorList>
    </citation>
    <scope>NUCLEOTIDE SEQUENCE [LARGE SCALE GENOMIC DNA]</scope>
    <source>
        <strain evidence="2 3">AF15-20</strain>
    </source>
</reference>
<dbReference type="RefSeq" id="WP_118324245.1">
    <property type="nucleotide sequence ID" value="NZ_QRYQ01000001.1"/>
</dbReference>
<name>A0A395WF60_9FIRM</name>
<accession>A0A395WF60</accession>
<dbReference type="AlphaFoldDB" id="A0A395WF60"/>
<organism evidence="2 3">
    <name type="scientific">Holdemanella biformis</name>
    <dbReference type="NCBI Taxonomy" id="1735"/>
    <lineage>
        <taxon>Bacteria</taxon>
        <taxon>Bacillati</taxon>
        <taxon>Bacillota</taxon>
        <taxon>Erysipelotrichia</taxon>
        <taxon>Erysipelotrichales</taxon>
        <taxon>Erysipelotrichaceae</taxon>
        <taxon>Holdemanella</taxon>
    </lineage>
</organism>